<dbReference type="Gene3D" id="1.10.443.10">
    <property type="entry name" value="Intergrase catalytic core"/>
    <property type="match status" value="1"/>
</dbReference>
<evidence type="ECO:0000313" key="4">
    <source>
        <dbReference type="Proteomes" id="UP001589646"/>
    </source>
</evidence>
<reference evidence="3 4" key="1">
    <citation type="submission" date="2024-09" db="EMBL/GenBank/DDBJ databases">
        <authorList>
            <person name="Sun Q."/>
            <person name="Mori K."/>
        </authorList>
    </citation>
    <scope>NUCLEOTIDE SEQUENCE [LARGE SCALE GENOMIC DNA]</scope>
    <source>
        <strain evidence="3 4">JCM 3323</strain>
    </source>
</reference>
<keyword evidence="4" id="KW-1185">Reference proteome</keyword>
<dbReference type="Proteomes" id="UP001589646">
    <property type="component" value="Unassembled WGS sequence"/>
</dbReference>
<dbReference type="Pfam" id="PF00589">
    <property type="entry name" value="Phage_integrase"/>
    <property type="match status" value="1"/>
</dbReference>
<comment type="caution">
    <text evidence="3">The sequence shown here is derived from an EMBL/GenBank/DDBJ whole genome shotgun (WGS) entry which is preliminary data.</text>
</comment>
<dbReference type="EMBL" id="JBHMCE010000018">
    <property type="protein sequence ID" value="MFB9533443.1"/>
    <property type="molecule type" value="Genomic_DNA"/>
</dbReference>
<protein>
    <submittedName>
        <fullName evidence="3">Site-specific integrase</fullName>
    </submittedName>
</protein>
<dbReference type="CDD" id="cd00397">
    <property type="entry name" value="DNA_BRE_C"/>
    <property type="match status" value="1"/>
</dbReference>
<dbReference type="InterPro" id="IPR002104">
    <property type="entry name" value="Integrase_catalytic"/>
</dbReference>
<proteinExistence type="predicted"/>
<dbReference type="SUPFAM" id="SSF56349">
    <property type="entry name" value="DNA breaking-rejoining enzymes"/>
    <property type="match status" value="1"/>
</dbReference>
<dbReference type="RefSeq" id="WP_346116430.1">
    <property type="nucleotide sequence ID" value="NZ_BAAAXC010000001.1"/>
</dbReference>
<name>A0ABV5QDT7_9ACTN</name>
<accession>A0ABV5QDT7</accession>
<feature type="domain" description="Tyr recombinase" evidence="2">
    <location>
        <begin position="1"/>
        <end position="196"/>
    </location>
</feature>
<evidence type="ECO:0000313" key="3">
    <source>
        <dbReference type="EMBL" id="MFB9533443.1"/>
    </source>
</evidence>
<dbReference type="InterPro" id="IPR013762">
    <property type="entry name" value="Integrase-like_cat_sf"/>
</dbReference>
<evidence type="ECO:0000259" key="2">
    <source>
        <dbReference type="PROSITE" id="PS51898"/>
    </source>
</evidence>
<sequence length="209" mass="23357">MAIDRLIARREVHLREKCFYRMLYETVARAEEILPLNIEDLDFAGRRALVKAKGAQSKARRRGQAREDFVLEPVYWDAGTARLLPRLLKNRARGPVFVTHRRPGPGKVVSSRDVCPDSGLARLSYGQARALLDEHTALHGAGTGWDLREFRHSGLTHLGEQGASLLMLLAKSRHKKAENVRRYFKPSPDAIAELTSLLAPGDTRRGGGT</sequence>
<dbReference type="InterPro" id="IPR011010">
    <property type="entry name" value="DNA_brk_join_enz"/>
</dbReference>
<keyword evidence="1" id="KW-0233">DNA recombination</keyword>
<gene>
    <name evidence="3" type="ORF">ACFFRN_43180</name>
</gene>
<dbReference type="PROSITE" id="PS51898">
    <property type="entry name" value="TYR_RECOMBINASE"/>
    <property type="match status" value="1"/>
</dbReference>
<organism evidence="3 4">
    <name type="scientific">Nonomuraea roseola</name>
    <dbReference type="NCBI Taxonomy" id="46179"/>
    <lineage>
        <taxon>Bacteria</taxon>
        <taxon>Bacillati</taxon>
        <taxon>Actinomycetota</taxon>
        <taxon>Actinomycetes</taxon>
        <taxon>Streptosporangiales</taxon>
        <taxon>Streptosporangiaceae</taxon>
        <taxon>Nonomuraea</taxon>
    </lineage>
</organism>
<evidence type="ECO:0000256" key="1">
    <source>
        <dbReference type="ARBA" id="ARBA00023172"/>
    </source>
</evidence>